<gene>
    <name evidence="8" type="primary">ompD</name>
    <name evidence="8" type="ORF">ARN_33690</name>
</gene>
<dbReference type="PANTHER" id="PTHR34501">
    <property type="entry name" value="PROTEIN YDDL-RELATED"/>
    <property type="match status" value="1"/>
</dbReference>
<dbReference type="GO" id="GO:0015288">
    <property type="term" value="F:porin activity"/>
    <property type="evidence" value="ECO:0007669"/>
    <property type="project" value="InterPro"/>
</dbReference>
<keyword evidence="6" id="KW-0472">Membrane</keyword>
<comment type="similarity">
    <text evidence="2">Belongs to the Gram-negative porin family.</text>
</comment>
<dbReference type="InterPro" id="IPR033900">
    <property type="entry name" value="Gram_neg_porin_domain"/>
</dbReference>
<dbReference type="AlphaFoldDB" id="D2U3W9"/>
<keyword evidence="7" id="KW-0998">Cell outer membrane</keyword>
<evidence type="ECO:0000256" key="2">
    <source>
        <dbReference type="ARBA" id="ARBA00007539"/>
    </source>
</evidence>
<keyword evidence="5" id="KW-0732">Signal</keyword>
<dbReference type="InterPro" id="IPR023614">
    <property type="entry name" value="Porin_dom_sf"/>
</dbReference>
<dbReference type="InterPro" id="IPR001897">
    <property type="entry name" value="Porin_gammaproteobac"/>
</dbReference>
<evidence type="ECO:0000256" key="3">
    <source>
        <dbReference type="ARBA" id="ARBA00022452"/>
    </source>
</evidence>
<evidence type="ECO:0000256" key="1">
    <source>
        <dbReference type="ARBA" id="ARBA00004571"/>
    </source>
</evidence>
<dbReference type="GO" id="GO:0009279">
    <property type="term" value="C:cell outer membrane"/>
    <property type="evidence" value="ECO:0007669"/>
    <property type="project" value="UniProtKB-SubCell"/>
</dbReference>
<evidence type="ECO:0000256" key="6">
    <source>
        <dbReference type="ARBA" id="ARBA00023136"/>
    </source>
</evidence>
<keyword evidence="3" id="KW-1134">Transmembrane beta strand</keyword>
<proteinExistence type="inferred from homology"/>
<evidence type="ECO:0000256" key="7">
    <source>
        <dbReference type="ARBA" id="ARBA00023237"/>
    </source>
</evidence>
<dbReference type="InterPro" id="IPR001702">
    <property type="entry name" value="Porin_Gram-ve"/>
</dbReference>
<evidence type="ECO:0000313" key="8">
    <source>
        <dbReference type="EMBL" id="CBA76142.1"/>
    </source>
</evidence>
<keyword evidence="4" id="KW-0812">Transmembrane</keyword>
<organism evidence="8">
    <name type="scientific">Arsenophonus nasoniae</name>
    <name type="common">son-killer infecting Nasonia vitripennis</name>
    <dbReference type="NCBI Taxonomy" id="638"/>
    <lineage>
        <taxon>Bacteria</taxon>
        <taxon>Pseudomonadati</taxon>
        <taxon>Pseudomonadota</taxon>
        <taxon>Gammaproteobacteria</taxon>
        <taxon>Enterobacterales</taxon>
        <taxon>Morganellaceae</taxon>
        <taxon>Arsenophonus</taxon>
    </lineage>
</organism>
<name>D2U3W9_9GAMM</name>
<sequence length="368" mass="41512">MMTSSSILLCLEISIMFSFIKNKSTSLIFFCFYIPGAMAADVYDKQGNRIAVNGEIESKLMNSKDKDQDGNEIKVKLGLELDSQFTNSASGFAKFEHEIELHGAEGDKSNESKNNLAFAGLKYVTHHIDYGRNYGVIYDVAAYTDGLSLFDGDFFSDSDISTTKEASNLLTYRQTDFFNLVKGLNFALQYQGKNSHDEVQHQNGEGWGASVSYHFTDNLQATLAYFYSNRTQQQQQIRPGKSAEIWAMGFNYDAEPVKFAGLYSESRNIHFHEVDDNVVIFGKVSTLELLSSYTFASGLEPGVAYFYSRANKQVDVVNYFNIFTNYNFNDNFKAYAAYKVNLLRNSQRGNELEIARDNVIGVGMTYSF</sequence>
<evidence type="ECO:0000256" key="4">
    <source>
        <dbReference type="ARBA" id="ARBA00022692"/>
    </source>
</evidence>
<evidence type="ECO:0000256" key="5">
    <source>
        <dbReference type="ARBA" id="ARBA00022729"/>
    </source>
</evidence>
<accession>D2U3W9</accession>
<reference evidence="8" key="1">
    <citation type="journal article" date="2010" name="Insect Mol. Biol.">
        <title>The draft genome sequence of Arsenophonus nasoniae, son-killer bacterium of Nasonia vitripennis, reveals genes associated with virulence and symbiosis.</title>
        <authorList>
            <person name="Wilkes T."/>
            <person name="Darby A.C."/>
            <person name="Choi J."/>
            <person name="Colborne J.K."/>
            <person name="Werren J.H."/>
            <person name="Hurst G.D.D."/>
        </authorList>
    </citation>
    <scope>NUCLEOTIDE SEQUENCE</scope>
</reference>
<dbReference type="Pfam" id="PF00267">
    <property type="entry name" value="Porin_1"/>
    <property type="match status" value="1"/>
</dbReference>
<dbReference type="PRINTS" id="PR00182">
    <property type="entry name" value="ECOLNEIPORIN"/>
</dbReference>
<dbReference type="Gene3D" id="2.40.160.10">
    <property type="entry name" value="Porin"/>
    <property type="match status" value="1"/>
</dbReference>
<dbReference type="EMBL" id="FN545263">
    <property type="protein sequence ID" value="CBA76142.1"/>
    <property type="molecule type" value="Genomic_DNA"/>
</dbReference>
<dbReference type="SUPFAM" id="SSF56935">
    <property type="entry name" value="Porins"/>
    <property type="match status" value="1"/>
</dbReference>
<protein>
    <submittedName>
        <fullName evidence="8">Outer membrane porin protein</fullName>
    </submittedName>
</protein>
<dbReference type="CDD" id="cd00342">
    <property type="entry name" value="gram_neg_porins"/>
    <property type="match status" value="1"/>
</dbReference>
<dbReference type="PANTHER" id="PTHR34501:SF8">
    <property type="entry name" value="OUTER MEMBRANE PORIN N-RELATED"/>
    <property type="match status" value="1"/>
</dbReference>
<dbReference type="InterPro" id="IPR050298">
    <property type="entry name" value="Gram-neg_bact_OMP"/>
</dbReference>
<comment type="subcellular location">
    <subcellularLocation>
        <location evidence="1">Cell outer membrane</location>
        <topology evidence="1">Multi-pass membrane protein</topology>
    </subcellularLocation>
</comment>
<dbReference type="PRINTS" id="PR00183">
    <property type="entry name" value="ECOLIPORIN"/>
</dbReference>
<dbReference type="GO" id="GO:0034220">
    <property type="term" value="P:monoatomic ion transmembrane transport"/>
    <property type="evidence" value="ECO:0007669"/>
    <property type="project" value="InterPro"/>
</dbReference>